<accession>A0ABW4UFL2</accession>
<dbReference type="EMBL" id="JBHUGZ010000017">
    <property type="protein sequence ID" value="MFD1985906.1"/>
    <property type="molecule type" value="Genomic_DNA"/>
</dbReference>
<reference evidence="2" key="1">
    <citation type="journal article" date="2019" name="Int. J. Syst. Evol. Microbiol.">
        <title>The Global Catalogue of Microorganisms (GCM) 10K type strain sequencing project: providing services to taxonomists for standard genome sequencing and annotation.</title>
        <authorList>
            <consortium name="The Broad Institute Genomics Platform"/>
            <consortium name="The Broad Institute Genome Sequencing Center for Infectious Disease"/>
            <person name="Wu L."/>
            <person name="Ma J."/>
        </authorList>
    </citation>
    <scope>NUCLEOTIDE SEQUENCE [LARGE SCALE GENOMIC DNA]</scope>
    <source>
        <strain evidence="2">CGMCC 1.16225</strain>
    </source>
</reference>
<protein>
    <submittedName>
        <fullName evidence="1">Uncharacterized protein</fullName>
    </submittedName>
</protein>
<comment type="caution">
    <text evidence="1">The sequence shown here is derived from an EMBL/GenBank/DDBJ whole genome shotgun (WGS) entry which is preliminary data.</text>
</comment>
<gene>
    <name evidence="1" type="ORF">ACFSOZ_26010</name>
</gene>
<dbReference type="Proteomes" id="UP001597405">
    <property type="component" value="Unassembled WGS sequence"/>
</dbReference>
<dbReference type="RefSeq" id="WP_379102603.1">
    <property type="nucleotide sequence ID" value="NZ_JBHUGZ010000017.1"/>
</dbReference>
<evidence type="ECO:0000313" key="1">
    <source>
        <dbReference type="EMBL" id="MFD1985906.1"/>
    </source>
</evidence>
<name>A0ABW4UFL2_9HYPH</name>
<proteinExistence type="predicted"/>
<organism evidence="1 2">
    <name type="scientific">Mesorhizobium newzealandense</name>
    <dbReference type="NCBI Taxonomy" id="1300302"/>
    <lineage>
        <taxon>Bacteria</taxon>
        <taxon>Pseudomonadati</taxon>
        <taxon>Pseudomonadota</taxon>
        <taxon>Alphaproteobacteria</taxon>
        <taxon>Hyphomicrobiales</taxon>
        <taxon>Phyllobacteriaceae</taxon>
        <taxon>Mesorhizobium</taxon>
    </lineage>
</organism>
<sequence length="112" mass="12953">MVRRLKQRRAKRVEIPIEDADLLMRAGADYFEVLPSFGFDPAPRPGLIEDETMVTIWGDFADELEAAWGDPRSPFYMWPEQSEPWIYTVLRNNNLPAPTPPLFGKTRPEAYI</sequence>
<evidence type="ECO:0000313" key="2">
    <source>
        <dbReference type="Proteomes" id="UP001597405"/>
    </source>
</evidence>
<keyword evidence="2" id="KW-1185">Reference proteome</keyword>